<evidence type="ECO:0000313" key="3">
    <source>
        <dbReference type="Proteomes" id="UP001497416"/>
    </source>
</evidence>
<feature type="transmembrane region" description="Helical" evidence="1">
    <location>
        <begin position="633"/>
        <end position="655"/>
    </location>
</feature>
<keyword evidence="3" id="KW-1185">Reference proteome</keyword>
<feature type="transmembrane region" description="Helical" evidence="1">
    <location>
        <begin position="565"/>
        <end position="588"/>
    </location>
</feature>
<evidence type="ECO:0000256" key="1">
    <source>
        <dbReference type="SAM" id="Phobius"/>
    </source>
</evidence>
<dbReference type="PANTHER" id="PTHR34219">
    <property type="entry name" value="IRON-REGULATED INNER MEMBRANE PROTEIN-RELATED"/>
    <property type="match status" value="1"/>
</dbReference>
<dbReference type="EMBL" id="CAXIXY010000004">
    <property type="protein sequence ID" value="CAL2084988.1"/>
    <property type="molecule type" value="Genomic_DNA"/>
</dbReference>
<keyword evidence="1" id="KW-0472">Membrane</keyword>
<feature type="transmembrane region" description="Helical" evidence="1">
    <location>
        <begin position="429"/>
        <end position="446"/>
    </location>
</feature>
<dbReference type="RefSeq" id="WP_348711872.1">
    <property type="nucleotide sequence ID" value="NZ_CAXIXY010000004.1"/>
</dbReference>
<feature type="transmembrane region" description="Helical" evidence="1">
    <location>
        <begin position="12"/>
        <end position="36"/>
    </location>
</feature>
<feature type="transmembrane region" description="Helical" evidence="1">
    <location>
        <begin position="141"/>
        <end position="166"/>
    </location>
</feature>
<organism evidence="2 3">
    <name type="scientific">Tenacibaculum platacis</name>
    <dbReference type="NCBI Taxonomy" id="3137852"/>
    <lineage>
        <taxon>Bacteria</taxon>
        <taxon>Pseudomonadati</taxon>
        <taxon>Bacteroidota</taxon>
        <taxon>Flavobacteriia</taxon>
        <taxon>Flavobacteriales</taxon>
        <taxon>Flavobacteriaceae</taxon>
        <taxon>Tenacibaculum</taxon>
    </lineage>
</organism>
<feature type="transmembrane region" description="Helical" evidence="1">
    <location>
        <begin position="394"/>
        <end position="417"/>
    </location>
</feature>
<protein>
    <submittedName>
        <fullName evidence="2">ABC-2 type transport system permease protein</fullName>
    </submittedName>
</protein>
<evidence type="ECO:0000313" key="2">
    <source>
        <dbReference type="EMBL" id="CAL2084988.1"/>
    </source>
</evidence>
<reference evidence="2 3" key="1">
    <citation type="submission" date="2024-05" db="EMBL/GenBank/DDBJ databases">
        <authorList>
            <person name="Duchaud E."/>
        </authorList>
    </citation>
    <scope>NUCLEOTIDE SEQUENCE [LARGE SCALE GENOMIC DNA]</scope>
    <source>
        <strain evidence="2">Ena-SAMPLE-TAB-13-05-2024-13:56:06:370-140302</strain>
    </source>
</reference>
<dbReference type="PANTHER" id="PTHR34219:SF3">
    <property type="entry name" value="BLL7967 PROTEIN"/>
    <property type="match status" value="1"/>
</dbReference>
<dbReference type="Pfam" id="PF03929">
    <property type="entry name" value="PepSY_TM"/>
    <property type="match status" value="1"/>
</dbReference>
<dbReference type="InterPro" id="IPR005625">
    <property type="entry name" value="PepSY-ass_TM"/>
</dbReference>
<keyword evidence="1" id="KW-0812">Transmembrane</keyword>
<feature type="transmembrane region" description="Helical" evidence="1">
    <location>
        <begin position="352"/>
        <end position="373"/>
    </location>
</feature>
<feature type="transmembrane region" description="Helical" evidence="1">
    <location>
        <begin position="458"/>
        <end position="479"/>
    </location>
</feature>
<sequence>MSKRNYNVFFNTHTVSGIVISVALYIIFFAGAFSLFKEEIEIWEAPKTETHSSKADFNVDGVLNHLDKKYSLTGRDIQLNLDVKGNTIYTFLGEVKDSTVAKKEVHGEFLYINTKTLEERTYEENYSLGEFLYRLHFFAQIPYIGVYLAGFVALFFLFAIVTGVIVHWKKIIPNFYHFNPKTALKRVWTDAHTALGIIGLPYQFIFAVTGAYFALSILVLLPANFLYGGDQDKLIGDMRPERKVIEWIGEKDHQQNAIHFNTALNQVSNTWENFHISQCFIKNYGGNNMQYVITGELEDKDRFVGIGRMIIDGYSGQILDQKIPNELDYLVDSQFVMSRLHFATYGGAPVKIIYFILALITCFVIITGVLIWIEARNKKSKTLRQRLYTTKVGHIYLAICLALFPVTALFFIIVKILPEVYQTQKMSILYTWFFGIWFILILYYRFKRNNYFTNKTTLLIGGILGFIVPVVSGLISNNWIWKTYANKQFEIFTIDVLWLFLSITALLIYFKIKPSIKEQSSYSKNPIDYKNLKTLLKQEENQTITNQNSQIKKDKNFIPMRTKVILLWTLLVIGFILHHVYGIANVYFQESLVLEGSNGEIPGWAHQWRIILEGMAFLFAVLTVSLSQNWFKWTSLIWACLLGLFNVYHFITALIYEPSNISEILILLLMAVANVILIKEILNWKSHQLSEE</sequence>
<proteinExistence type="predicted"/>
<keyword evidence="1" id="KW-1133">Transmembrane helix</keyword>
<name>A0ABM9NZX6_9FLAO</name>
<feature type="transmembrane region" description="Helical" evidence="1">
    <location>
        <begin position="204"/>
        <end position="227"/>
    </location>
</feature>
<feature type="transmembrane region" description="Helical" evidence="1">
    <location>
        <begin position="608"/>
        <end position="626"/>
    </location>
</feature>
<gene>
    <name evidence="2" type="ORF">T190607A01A_20397</name>
</gene>
<comment type="caution">
    <text evidence="2">The sequence shown here is derived from an EMBL/GenBank/DDBJ whole genome shotgun (WGS) entry which is preliminary data.</text>
</comment>
<feature type="transmembrane region" description="Helical" evidence="1">
    <location>
        <begin position="491"/>
        <end position="510"/>
    </location>
</feature>
<feature type="transmembrane region" description="Helical" evidence="1">
    <location>
        <begin position="661"/>
        <end position="678"/>
    </location>
</feature>
<accession>A0ABM9NZX6</accession>
<dbReference type="Proteomes" id="UP001497416">
    <property type="component" value="Unassembled WGS sequence"/>
</dbReference>